<organism evidence="2 3">
    <name type="scientific">Ostreobium quekettii</name>
    <dbReference type="NCBI Taxonomy" id="121088"/>
    <lineage>
        <taxon>Eukaryota</taxon>
        <taxon>Viridiplantae</taxon>
        <taxon>Chlorophyta</taxon>
        <taxon>core chlorophytes</taxon>
        <taxon>Ulvophyceae</taxon>
        <taxon>TCBD clade</taxon>
        <taxon>Bryopsidales</taxon>
        <taxon>Ostreobineae</taxon>
        <taxon>Ostreobiaceae</taxon>
        <taxon>Ostreobium</taxon>
    </lineage>
</organism>
<protein>
    <submittedName>
        <fullName evidence="2">Uncharacterized protein</fullName>
    </submittedName>
</protein>
<evidence type="ECO:0000313" key="2">
    <source>
        <dbReference type="EMBL" id="CAD7705329.1"/>
    </source>
</evidence>
<proteinExistence type="predicted"/>
<comment type="caution">
    <text evidence="2">The sequence shown here is derived from an EMBL/GenBank/DDBJ whole genome shotgun (WGS) entry which is preliminary data.</text>
</comment>
<evidence type="ECO:0000313" key="3">
    <source>
        <dbReference type="Proteomes" id="UP000708148"/>
    </source>
</evidence>
<feature type="non-terminal residue" evidence="2">
    <location>
        <position position="147"/>
    </location>
</feature>
<dbReference type="AlphaFoldDB" id="A0A8S1JC10"/>
<keyword evidence="3" id="KW-1185">Reference proteome</keyword>
<evidence type="ECO:0000256" key="1">
    <source>
        <dbReference type="SAM" id="MobiDB-lite"/>
    </source>
</evidence>
<dbReference type="Proteomes" id="UP000708148">
    <property type="component" value="Unassembled WGS sequence"/>
</dbReference>
<sequence>DYDSAKARGSADPKVDFRRGQVLHKLGRAQEAAAAWRAAAGGATLDTDVEILCSIFAALKDPNSVSAQACGPLVANGSAAAQVSPTLSRPLPETPAKRAASGSQTSGASPGKASVSGGTMSPRASDQWRPMSRVMDPDSAVQKAVEQ</sequence>
<dbReference type="EMBL" id="CAJHUC010003093">
    <property type="protein sequence ID" value="CAD7705329.1"/>
    <property type="molecule type" value="Genomic_DNA"/>
</dbReference>
<name>A0A8S1JC10_9CHLO</name>
<feature type="region of interest" description="Disordered" evidence="1">
    <location>
        <begin position="78"/>
        <end position="147"/>
    </location>
</feature>
<reference evidence="2" key="1">
    <citation type="submission" date="2020-12" db="EMBL/GenBank/DDBJ databases">
        <authorList>
            <person name="Iha C."/>
        </authorList>
    </citation>
    <scope>NUCLEOTIDE SEQUENCE</scope>
</reference>
<feature type="non-terminal residue" evidence="2">
    <location>
        <position position="1"/>
    </location>
</feature>
<gene>
    <name evidence="2" type="ORF">OSTQU699_LOCUS10684</name>
</gene>
<accession>A0A8S1JC10</accession>